<dbReference type="AlphaFoldDB" id="A0A084J8I2"/>
<dbReference type="Pfam" id="PF04199">
    <property type="entry name" value="Cyclase"/>
    <property type="match status" value="1"/>
</dbReference>
<gene>
    <name evidence="1" type="ORF">IO99_15160</name>
</gene>
<dbReference type="eggNOG" id="COG1878">
    <property type="taxonomic scope" value="Bacteria"/>
</dbReference>
<evidence type="ECO:0000313" key="1">
    <source>
        <dbReference type="EMBL" id="KEZ85266.1"/>
    </source>
</evidence>
<dbReference type="PANTHER" id="PTHR31118:SF12">
    <property type="entry name" value="CYCLASE-LIKE PROTEIN 2"/>
    <property type="match status" value="1"/>
</dbReference>
<protein>
    <submittedName>
        <fullName evidence="1">Cyclase</fullName>
    </submittedName>
</protein>
<comment type="caution">
    <text evidence="1">The sequence shown here is derived from an EMBL/GenBank/DDBJ whole genome shotgun (WGS) entry which is preliminary data.</text>
</comment>
<dbReference type="RefSeq" id="WP_035134676.1">
    <property type="nucleotide sequence ID" value="NZ_JPMD01000038.1"/>
</dbReference>
<dbReference type="EMBL" id="JPMD01000038">
    <property type="protein sequence ID" value="KEZ85266.1"/>
    <property type="molecule type" value="Genomic_DNA"/>
</dbReference>
<dbReference type="STRING" id="318464.IO99_15160"/>
<sequence>MAKYIDLSYTIENGLSTHPYDEELKLYQNRFLVKDKYNDTKLETGMHVGTHIDVVSHMLDSNVLIDNYPADKFIGKGCLLDVRNQDVIKMKKMYLDIVEKDSIVILYTGFENQFGCDDYFTNHPIVEKELAEFFIDRNIKMIGMDLPSPDKYPFQVHKMLLEKDILIIENMKNLGSLLNVDEFEIIALPLKIKAEASPVRVVARI</sequence>
<keyword evidence="2" id="KW-1185">Reference proteome</keyword>
<dbReference type="PANTHER" id="PTHR31118">
    <property type="entry name" value="CYCLASE-LIKE PROTEIN 2"/>
    <property type="match status" value="1"/>
</dbReference>
<dbReference type="InterPro" id="IPR037175">
    <property type="entry name" value="KFase_sf"/>
</dbReference>
<accession>A0A084J8I2</accession>
<dbReference type="GO" id="GO:0019441">
    <property type="term" value="P:L-tryptophan catabolic process to kynurenine"/>
    <property type="evidence" value="ECO:0007669"/>
    <property type="project" value="InterPro"/>
</dbReference>
<evidence type="ECO:0000313" key="2">
    <source>
        <dbReference type="Proteomes" id="UP000028542"/>
    </source>
</evidence>
<dbReference type="SUPFAM" id="SSF102198">
    <property type="entry name" value="Putative cyclase"/>
    <property type="match status" value="1"/>
</dbReference>
<reference evidence="1 2" key="1">
    <citation type="submission" date="2014-07" db="EMBL/GenBank/DDBJ databases">
        <title>Draft genome of Clostridium sulfidigenes 113A isolated from sediments associated with methane hydrate from Krishna Godavari basin.</title>
        <authorList>
            <person name="Honkalas V.S."/>
            <person name="Dabir A.P."/>
            <person name="Arora P."/>
            <person name="Dhakephalkar P.K."/>
        </authorList>
    </citation>
    <scope>NUCLEOTIDE SEQUENCE [LARGE SCALE GENOMIC DNA]</scope>
    <source>
        <strain evidence="1 2">113A</strain>
    </source>
</reference>
<dbReference type="InterPro" id="IPR007325">
    <property type="entry name" value="KFase/CYL"/>
</dbReference>
<dbReference type="Gene3D" id="3.50.30.50">
    <property type="entry name" value="Putative cyclase"/>
    <property type="match status" value="1"/>
</dbReference>
<name>A0A084J8I2_9CLOT</name>
<dbReference type="GO" id="GO:0004061">
    <property type="term" value="F:arylformamidase activity"/>
    <property type="evidence" value="ECO:0007669"/>
    <property type="project" value="InterPro"/>
</dbReference>
<proteinExistence type="predicted"/>
<dbReference type="Proteomes" id="UP000028542">
    <property type="component" value="Unassembled WGS sequence"/>
</dbReference>
<organism evidence="1 2">
    <name type="scientific">Clostridium sulfidigenes</name>
    <dbReference type="NCBI Taxonomy" id="318464"/>
    <lineage>
        <taxon>Bacteria</taxon>
        <taxon>Bacillati</taxon>
        <taxon>Bacillota</taxon>
        <taxon>Clostridia</taxon>
        <taxon>Eubacteriales</taxon>
        <taxon>Clostridiaceae</taxon>
        <taxon>Clostridium</taxon>
    </lineage>
</organism>